<evidence type="ECO:0000313" key="2">
    <source>
        <dbReference type="EMBL" id="TMQ73651.1"/>
    </source>
</evidence>
<accession>A0A538UCL4</accession>
<evidence type="ECO:0000256" key="1">
    <source>
        <dbReference type="SAM" id="Phobius"/>
    </source>
</evidence>
<dbReference type="AlphaFoldDB" id="A0A538UCL4"/>
<feature type="transmembrane region" description="Helical" evidence="1">
    <location>
        <begin position="50"/>
        <end position="67"/>
    </location>
</feature>
<keyword evidence="1" id="KW-0472">Membrane</keyword>
<gene>
    <name evidence="2" type="ORF">E6K81_03630</name>
</gene>
<protein>
    <recommendedName>
        <fullName evidence="4">NADH:quinone oxidoreductase/Mrp antiporter membrane subunit domain-containing protein</fullName>
    </recommendedName>
</protein>
<comment type="caution">
    <text evidence="2">The sequence shown here is derived from an EMBL/GenBank/DDBJ whole genome shotgun (WGS) entry which is preliminary data.</text>
</comment>
<feature type="transmembrane region" description="Helical" evidence="1">
    <location>
        <begin position="102"/>
        <end position="124"/>
    </location>
</feature>
<feature type="transmembrane region" description="Helical" evidence="1">
    <location>
        <begin position="267"/>
        <end position="290"/>
    </location>
</feature>
<sequence length="409" mass="41645">MIALALPPPAWPPVAIAAATPPLMVSGAAALGLWLAASILLGLEPRRRRGPVGFVVLAGLAFAVALAPLARPGWAPLAAGLVTAALARDREDPLHAECALKLAWVLGPALALSWAGLSLLTLATGTPVALEQWAVLQLGLDPRFLWSTALPLSLLGGLVLLGGAPFNFWVADVLQGVRPWLAAATVATLQISGAAWLCRRIEGIAGFPAGRELVADLLGVAAVVAFAAGAATLLVQRRPERRVGTLASLNGALMLAALATGRPPGPLALALWAGHLALALAGAASVASFLPTFAGPAPGAPLFRRHPWSGIAGLYAVASLAGVPGTPGALLWFESARALAVAGRTSLLLVMAIAWLAGLTAAMRQWRQAFGIATGEAPRPGVVPLQARLALWIAALGLVAVGALGLWRA</sequence>
<name>A0A538UCL4_UNCEI</name>
<feature type="transmembrane region" description="Helical" evidence="1">
    <location>
        <begin position="144"/>
        <end position="168"/>
    </location>
</feature>
<dbReference type="EMBL" id="VBPB01000054">
    <property type="protein sequence ID" value="TMQ73651.1"/>
    <property type="molecule type" value="Genomic_DNA"/>
</dbReference>
<proteinExistence type="predicted"/>
<feature type="transmembrane region" description="Helical" evidence="1">
    <location>
        <begin position="339"/>
        <end position="362"/>
    </location>
</feature>
<organism evidence="2 3">
    <name type="scientific">Eiseniibacteriota bacterium</name>
    <dbReference type="NCBI Taxonomy" id="2212470"/>
    <lineage>
        <taxon>Bacteria</taxon>
        <taxon>Candidatus Eiseniibacteriota</taxon>
    </lineage>
</organism>
<evidence type="ECO:0008006" key="4">
    <source>
        <dbReference type="Google" id="ProtNLM"/>
    </source>
</evidence>
<reference evidence="2 3" key="1">
    <citation type="journal article" date="2019" name="Nat. Microbiol.">
        <title>Mediterranean grassland soil C-N compound turnover is dependent on rainfall and depth, and is mediated by genomically divergent microorganisms.</title>
        <authorList>
            <person name="Diamond S."/>
            <person name="Andeer P.F."/>
            <person name="Li Z."/>
            <person name="Crits-Christoph A."/>
            <person name="Burstein D."/>
            <person name="Anantharaman K."/>
            <person name="Lane K.R."/>
            <person name="Thomas B.C."/>
            <person name="Pan C."/>
            <person name="Northen T.R."/>
            <person name="Banfield J.F."/>
        </authorList>
    </citation>
    <scope>NUCLEOTIDE SEQUENCE [LARGE SCALE GENOMIC DNA]</scope>
    <source>
        <strain evidence="2">WS_11</strain>
    </source>
</reference>
<feature type="transmembrane region" description="Helical" evidence="1">
    <location>
        <begin position="389"/>
        <end position="407"/>
    </location>
</feature>
<feature type="transmembrane region" description="Helical" evidence="1">
    <location>
        <begin position="311"/>
        <end position="333"/>
    </location>
</feature>
<keyword evidence="1" id="KW-0812">Transmembrane</keyword>
<keyword evidence="1" id="KW-1133">Transmembrane helix</keyword>
<feature type="transmembrane region" description="Helical" evidence="1">
    <location>
        <begin position="217"/>
        <end position="236"/>
    </location>
</feature>
<dbReference type="Proteomes" id="UP000319771">
    <property type="component" value="Unassembled WGS sequence"/>
</dbReference>
<evidence type="ECO:0000313" key="3">
    <source>
        <dbReference type="Proteomes" id="UP000319771"/>
    </source>
</evidence>